<evidence type="ECO:0000313" key="4">
    <source>
        <dbReference type="EMBL" id="OPC69711.1"/>
    </source>
</evidence>
<keyword evidence="2" id="KW-0812">Transmembrane</keyword>
<name>A0A1T3MZK3_9FLAO</name>
<dbReference type="InterPro" id="IPR011990">
    <property type="entry name" value="TPR-like_helical_dom_sf"/>
</dbReference>
<proteinExistence type="predicted"/>
<dbReference type="PANTHER" id="PTHR43280:SF34">
    <property type="entry name" value="ARAC-FAMILY TRANSCRIPTIONAL REGULATOR"/>
    <property type="match status" value="1"/>
</dbReference>
<evidence type="ECO:0000259" key="3">
    <source>
        <dbReference type="PROSITE" id="PS01124"/>
    </source>
</evidence>
<comment type="caution">
    <text evidence="4">The sequence shown here is derived from an EMBL/GenBank/DDBJ whole genome shotgun (WGS) entry which is preliminary data.</text>
</comment>
<gene>
    <name evidence="4" type="ORF">BAZ10_17730</name>
</gene>
<accession>A0A1T3MZK3</accession>
<dbReference type="GO" id="GO:0043565">
    <property type="term" value="F:sequence-specific DNA binding"/>
    <property type="evidence" value="ECO:0007669"/>
    <property type="project" value="InterPro"/>
</dbReference>
<dbReference type="InterPro" id="IPR019734">
    <property type="entry name" value="TPR_rpt"/>
</dbReference>
<dbReference type="Pfam" id="PF12833">
    <property type="entry name" value="HTH_18"/>
    <property type="match status" value="1"/>
</dbReference>
<dbReference type="GO" id="GO:0003700">
    <property type="term" value="F:DNA-binding transcription factor activity"/>
    <property type="evidence" value="ECO:0007669"/>
    <property type="project" value="InterPro"/>
</dbReference>
<protein>
    <submittedName>
        <fullName evidence="4">AraC family transcriptional regulator</fullName>
    </submittedName>
</protein>
<dbReference type="Gene3D" id="1.25.40.10">
    <property type="entry name" value="Tetratricopeptide repeat domain"/>
    <property type="match status" value="2"/>
</dbReference>
<evidence type="ECO:0000256" key="2">
    <source>
        <dbReference type="SAM" id="Phobius"/>
    </source>
</evidence>
<keyword evidence="2" id="KW-1133">Transmembrane helix</keyword>
<dbReference type="Proteomes" id="UP000190813">
    <property type="component" value="Unassembled WGS sequence"/>
</dbReference>
<dbReference type="PANTHER" id="PTHR43280">
    <property type="entry name" value="ARAC-FAMILY TRANSCRIPTIONAL REGULATOR"/>
    <property type="match status" value="1"/>
</dbReference>
<dbReference type="Pfam" id="PF13424">
    <property type="entry name" value="TPR_12"/>
    <property type="match status" value="1"/>
</dbReference>
<dbReference type="InterPro" id="IPR018060">
    <property type="entry name" value="HTH_AraC"/>
</dbReference>
<sequence length="519" mass="60008">MLRIKICFLGLFFMLIVKGQDAEAFNKIYVKTYLETSQKDFKKALAISDSLFNISQTPLLQTKSLMLSATLYQQVHDLKRSVDYALKAEKIIEQTSDASWNTRVLGFLSTQYRLLGLFNKSRVYSEKALEYAGKIENKEAASSAKGLVSQELAYYNIEVQKYHKAIKNIETSQRYFESISQNKDFMTAGNKQLLGLCYYNLGDTGRSLKYYNEALALLKDGPENYLTGIVYSGIAEVYMKTDELDKAKIYLDKAVNIADKSEYLQLKKEVYKRTQEYYSKVQDIENLRKINDKKDVVEEKISKKTNAFINNAYVQLENNNIKTKETGSLKNVLILMAGLGILCGTLIFTLYRRRQAQQLARMQHILDQHRKRQKESYTSLTLSAPEHNAVKGKSLQQIMPQETEDALLEALQKFEKHQLYKDKNASLSYVASYMETNTKYLSYIIKKHRQKDFTNYINELRVNYIIEKLTTDPVYRQYKISVLADEAGFSSHSKFATIFKNITDVSPSYFINYINQKKI</sequence>
<dbReference type="SMART" id="SM00028">
    <property type="entry name" value="TPR"/>
    <property type="match status" value="4"/>
</dbReference>
<dbReference type="Gene3D" id="1.10.10.60">
    <property type="entry name" value="Homeodomain-like"/>
    <property type="match status" value="2"/>
</dbReference>
<dbReference type="EMBL" id="MAHX01000002">
    <property type="protein sequence ID" value="OPC69711.1"/>
    <property type="molecule type" value="Genomic_DNA"/>
</dbReference>
<keyword evidence="2" id="KW-0472">Membrane</keyword>
<evidence type="ECO:0000256" key="1">
    <source>
        <dbReference type="ARBA" id="ARBA00023125"/>
    </source>
</evidence>
<organism evidence="4 5">
    <name type="scientific">Elizabethkingia occulta</name>
    <dbReference type="NCBI Taxonomy" id="1867263"/>
    <lineage>
        <taxon>Bacteria</taxon>
        <taxon>Pseudomonadati</taxon>
        <taxon>Bacteroidota</taxon>
        <taxon>Flavobacteriia</taxon>
        <taxon>Flavobacteriales</taxon>
        <taxon>Weeksellaceae</taxon>
        <taxon>Elizabethkingia</taxon>
    </lineage>
</organism>
<dbReference type="AlphaFoldDB" id="A0A1T3MZK3"/>
<dbReference type="SUPFAM" id="SSF48452">
    <property type="entry name" value="TPR-like"/>
    <property type="match status" value="1"/>
</dbReference>
<keyword evidence="5" id="KW-1185">Reference proteome</keyword>
<feature type="transmembrane region" description="Helical" evidence="2">
    <location>
        <begin position="332"/>
        <end position="351"/>
    </location>
</feature>
<evidence type="ECO:0000313" key="5">
    <source>
        <dbReference type="Proteomes" id="UP000190813"/>
    </source>
</evidence>
<dbReference type="SMART" id="SM00342">
    <property type="entry name" value="HTH_ARAC"/>
    <property type="match status" value="1"/>
</dbReference>
<dbReference type="PROSITE" id="PS01124">
    <property type="entry name" value="HTH_ARAC_FAMILY_2"/>
    <property type="match status" value="1"/>
</dbReference>
<feature type="domain" description="HTH araC/xylS-type" evidence="3">
    <location>
        <begin position="409"/>
        <end position="513"/>
    </location>
</feature>
<keyword evidence="1" id="KW-0238">DNA-binding</keyword>
<reference evidence="4 5" key="1">
    <citation type="submission" date="2016-06" db="EMBL/GenBank/DDBJ databases">
        <title>Revisiting the taxonomy of the Elizabethkingia Genus based on Whole-Genome Sequencing, Optical Mapping, and MALDI-TOF.</title>
        <authorList>
            <person name="Nicholson A.C."/>
        </authorList>
    </citation>
    <scope>NUCLEOTIDE SEQUENCE [LARGE SCALE GENOMIC DNA]</scope>
    <source>
        <strain evidence="4 5">G4070</strain>
    </source>
</reference>